<reference evidence="2 3" key="2">
    <citation type="journal article" date="2022" name="Arch. Microbiol.">
        <title>Rhodococcus pseudokoreensis sp. nov. isolated from the rhizosphere of young M26 apple rootstocks.</title>
        <authorList>
            <person name="Kampfer P."/>
            <person name="Glaeser S.P."/>
            <person name="Blom J."/>
            <person name="Wolf J."/>
            <person name="Benning S."/>
            <person name="Schloter M."/>
            <person name="Neumann-Schaal M."/>
        </authorList>
    </citation>
    <scope>NUCLEOTIDE SEQUENCE [LARGE SCALE GENOMIC DNA]</scope>
    <source>
        <strain evidence="2 3">R79</strain>
    </source>
</reference>
<feature type="compositionally biased region" description="Polar residues" evidence="1">
    <location>
        <begin position="20"/>
        <end position="29"/>
    </location>
</feature>
<dbReference type="EMBL" id="CP070614">
    <property type="protein sequence ID" value="QSE87267.1"/>
    <property type="molecule type" value="Genomic_DNA"/>
</dbReference>
<evidence type="ECO:0000256" key="1">
    <source>
        <dbReference type="SAM" id="MobiDB-lite"/>
    </source>
</evidence>
<evidence type="ECO:0000313" key="2">
    <source>
        <dbReference type="EMBL" id="QSE87267.1"/>
    </source>
</evidence>
<reference evidence="2 3" key="1">
    <citation type="journal article" date="2021" name="Microbiol. Resour. Announc.">
        <title>Complete Genome Sequences of Two Rhodococcus sp. Strains with Large and Linear Chromosomes, Isolated from Apple Rhizosphere.</title>
        <authorList>
            <person name="Benning S."/>
            <person name="Brugnone N."/>
            <person name="Siani R."/>
            <person name="Kublik S."/>
            <person name="Schloter M."/>
            <person name="Rad V."/>
        </authorList>
    </citation>
    <scope>NUCLEOTIDE SEQUENCE [LARGE SCALE GENOMIC DNA]</scope>
    <source>
        <strain evidence="2 3">R79</strain>
    </source>
</reference>
<sequence>MIKRSSATGHRRKRRALAPSISSSQTTSPGIGLEVHLDVVQGPFGTTAPLSAQAVFAILVGSSVLWVDEVGKASVRARTHPAVRTCE</sequence>
<accession>A0A974ZR96</accession>
<keyword evidence="2" id="KW-0614">Plasmid</keyword>
<dbReference type="RefSeq" id="WP_206003949.1">
    <property type="nucleotide sequence ID" value="NZ_CP070614.1"/>
</dbReference>
<dbReference type="Proteomes" id="UP000662986">
    <property type="component" value="Plasmid unnamed5"/>
</dbReference>
<proteinExistence type="predicted"/>
<organism evidence="2 3">
    <name type="scientific">Rhodococcus pseudokoreensis</name>
    <dbReference type="NCBI Taxonomy" id="2811421"/>
    <lineage>
        <taxon>Bacteria</taxon>
        <taxon>Bacillati</taxon>
        <taxon>Actinomycetota</taxon>
        <taxon>Actinomycetes</taxon>
        <taxon>Mycobacteriales</taxon>
        <taxon>Nocardiaceae</taxon>
        <taxon>Rhodococcus</taxon>
    </lineage>
</organism>
<geneLocation type="plasmid" evidence="2 3">
    <name>unnamed5</name>
</geneLocation>
<name>A0A974ZR96_9NOCA</name>
<evidence type="ECO:0000313" key="3">
    <source>
        <dbReference type="Proteomes" id="UP000662986"/>
    </source>
</evidence>
<protein>
    <submittedName>
        <fullName evidence="2">Uncharacterized protein</fullName>
    </submittedName>
</protein>
<feature type="compositionally biased region" description="Basic residues" evidence="1">
    <location>
        <begin position="1"/>
        <end position="16"/>
    </location>
</feature>
<gene>
    <name evidence="2" type="ORF">JWS13_00860</name>
</gene>
<keyword evidence="3" id="KW-1185">Reference proteome</keyword>
<feature type="region of interest" description="Disordered" evidence="1">
    <location>
        <begin position="1"/>
        <end position="30"/>
    </location>
</feature>